<keyword evidence="3" id="KW-1185">Reference proteome</keyword>
<comment type="caution">
    <text evidence="2">The sequence shown here is derived from an EMBL/GenBank/DDBJ whole genome shotgun (WGS) entry which is preliminary data.</text>
</comment>
<evidence type="ECO:0008006" key="4">
    <source>
        <dbReference type="Google" id="ProtNLM"/>
    </source>
</evidence>
<dbReference type="OrthoDB" id="10339156at2759"/>
<name>A0A835C2V7_9POAL</name>
<evidence type="ECO:0000313" key="3">
    <source>
        <dbReference type="Proteomes" id="UP000636709"/>
    </source>
</evidence>
<evidence type="ECO:0000313" key="2">
    <source>
        <dbReference type="EMBL" id="KAF8720907.1"/>
    </source>
</evidence>
<dbReference type="InterPro" id="IPR036574">
    <property type="entry name" value="Scorpion_toxin-like_sf"/>
</dbReference>
<dbReference type="SUPFAM" id="SSF57095">
    <property type="entry name" value="Scorpion toxin-like"/>
    <property type="match status" value="1"/>
</dbReference>
<keyword evidence="1" id="KW-0732">Signal</keyword>
<dbReference type="AlphaFoldDB" id="A0A835C2V7"/>
<accession>A0A835C2V7</accession>
<feature type="signal peptide" evidence="1">
    <location>
        <begin position="1"/>
        <end position="32"/>
    </location>
</feature>
<feature type="chain" id="PRO_5032431368" description="Knottin scorpion toxin-like domain-containing protein" evidence="1">
    <location>
        <begin position="33"/>
        <end position="92"/>
    </location>
</feature>
<sequence>MAPSSPRKNVSAAAIAVFLLVILLTPAESIHAESSEGFWDGCNEHLSGSYKGACWPFINDDKCGRMCVGENGHNLYGTCHTFQCWCYTTCPN</sequence>
<evidence type="ECO:0000256" key="1">
    <source>
        <dbReference type="SAM" id="SignalP"/>
    </source>
</evidence>
<reference evidence="2" key="1">
    <citation type="submission" date="2020-07" db="EMBL/GenBank/DDBJ databases">
        <title>Genome sequence and genetic diversity analysis of an under-domesticated orphan crop, white fonio (Digitaria exilis).</title>
        <authorList>
            <person name="Bennetzen J.L."/>
            <person name="Chen S."/>
            <person name="Ma X."/>
            <person name="Wang X."/>
            <person name="Yssel A.E.J."/>
            <person name="Chaluvadi S.R."/>
            <person name="Johnson M."/>
            <person name="Gangashetty P."/>
            <person name="Hamidou F."/>
            <person name="Sanogo M.D."/>
            <person name="Zwaenepoel A."/>
            <person name="Wallace J."/>
            <person name="Van De Peer Y."/>
            <person name="Van Deynze A."/>
        </authorList>
    </citation>
    <scope>NUCLEOTIDE SEQUENCE</scope>
    <source>
        <tissue evidence="2">Leaves</tissue>
    </source>
</reference>
<dbReference type="EMBL" id="JACEFO010001687">
    <property type="protein sequence ID" value="KAF8720907.1"/>
    <property type="molecule type" value="Genomic_DNA"/>
</dbReference>
<dbReference type="Proteomes" id="UP000636709">
    <property type="component" value="Unassembled WGS sequence"/>
</dbReference>
<dbReference type="Gene3D" id="3.30.30.10">
    <property type="entry name" value="Knottin, scorpion toxin-like"/>
    <property type="match status" value="1"/>
</dbReference>
<protein>
    <recommendedName>
        <fullName evidence="4">Knottin scorpion toxin-like domain-containing protein</fullName>
    </recommendedName>
</protein>
<proteinExistence type="predicted"/>
<gene>
    <name evidence="2" type="ORF">HU200_023309</name>
</gene>
<organism evidence="2 3">
    <name type="scientific">Digitaria exilis</name>
    <dbReference type="NCBI Taxonomy" id="1010633"/>
    <lineage>
        <taxon>Eukaryota</taxon>
        <taxon>Viridiplantae</taxon>
        <taxon>Streptophyta</taxon>
        <taxon>Embryophyta</taxon>
        <taxon>Tracheophyta</taxon>
        <taxon>Spermatophyta</taxon>
        <taxon>Magnoliopsida</taxon>
        <taxon>Liliopsida</taxon>
        <taxon>Poales</taxon>
        <taxon>Poaceae</taxon>
        <taxon>PACMAD clade</taxon>
        <taxon>Panicoideae</taxon>
        <taxon>Panicodae</taxon>
        <taxon>Paniceae</taxon>
        <taxon>Anthephorinae</taxon>
        <taxon>Digitaria</taxon>
    </lineage>
</organism>